<keyword evidence="2" id="KW-1185">Reference proteome</keyword>
<accession>A0A6C2URJ4</accession>
<evidence type="ECO:0000313" key="2">
    <source>
        <dbReference type="Proteomes" id="UP000346198"/>
    </source>
</evidence>
<protein>
    <recommendedName>
        <fullName evidence="3">Four helix bundle protein</fullName>
    </recommendedName>
</protein>
<dbReference type="Proteomes" id="UP000346198">
    <property type="component" value="Unassembled WGS sequence"/>
</dbReference>
<dbReference type="PANTHER" id="PTHR38471:SF2">
    <property type="entry name" value="FOUR HELIX BUNDLE PROTEIN"/>
    <property type="match status" value="1"/>
</dbReference>
<evidence type="ECO:0008006" key="3">
    <source>
        <dbReference type="Google" id="ProtNLM"/>
    </source>
</evidence>
<dbReference type="AlphaFoldDB" id="A0A6C2URJ4"/>
<dbReference type="EMBL" id="CAAHFH010000002">
    <property type="protein sequence ID" value="VGO22878.1"/>
    <property type="molecule type" value="Genomic_DNA"/>
</dbReference>
<reference evidence="1 2" key="1">
    <citation type="submission" date="2019-04" db="EMBL/GenBank/DDBJ databases">
        <authorList>
            <person name="Van Vliet M D."/>
        </authorList>
    </citation>
    <scope>NUCLEOTIDE SEQUENCE [LARGE SCALE GENOMIC DNA]</scope>
    <source>
        <strain evidence="1 2">F21</strain>
    </source>
</reference>
<dbReference type="RefSeq" id="WP_136064577.1">
    <property type="nucleotide sequence ID" value="NZ_CAAHFH010000002.1"/>
</dbReference>
<gene>
    <name evidence="1" type="ORF">SCARR_04975</name>
</gene>
<dbReference type="InterPro" id="IPR012657">
    <property type="entry name" value="23S_rRNA-intervening_sequence"/>
</dbReference>
<evidence type="ECO:0000313" key="1">
    <source>
        <dbReference type="EMBL" id="VGO22878.1"/>
    </source>
</evidence>
<name>A0A6C2URJ4_9BACT</name>
<sequence length="156" mass="17796">MNDAEWEKGVPDVLKDDALWAVKAYRLSLFLADIVWLDVVKLAKTVGMRSLSDQLYRSAGSICANIEEGYSKQSSKDRARFYEYSLGSARETRGWFYRARHVLGEQPTQHRLGLSTEIIKLLLTMVLDQRAQGKQKVCEESPEYVVHGILDVEVPF</sequence>
<dbReference type="Gene3D" id="1.20.1440.60">
    <property type="entry name" value="23S rRNA-intervening sequence"/>
    <property type="match status" value="1"/>
</dbReference>
<dbReference type="NCBIfam" id="TIGR02436">
    <property type="entry name" value="four helix bundle protein"/>
    <property type="match status" value="1"/>
</dbReference>
<dbReference type="Pfam" id="PF05635">
    <property type="entry name" value="23S_rRNA_IVP"/>
    <property type="match status" value="1"/>
</dbReference>
<proteinExistence type="predicted"/>
<dbReference type="PANTHER" id="PTHR38471">
    <property type="entry name" value="FOUR HELIX BUNDLE PROTEIN"/>
    <property type="match status" value="1"/>
</dbReference>
<organism evidence="1 2">
    <name type="scientific">Pontiella sulfatireligans</name>
    <dbReference type="NCBI Taxonomy" id="2750658"/>
    <lineage>
        <taxon>Bacteria</taxon>
        <taxon>Pseudomonadati</taxon>
        <taxon>Kiritimatiellota</taxon>
        <taxon>Kiritimatiellia</taxon>
        <taxon>Kiritimatiellales</taxon>
        <taxon>Pontiellaceae</taxon>
        <taxon>Pontiella</taxon>
    </lineage>
</organism>
<dbReference type="SUPFAM" id="SSF158446">
    <property type="entry name" value="IVS-encoded protein-like"/>
    <property type="match status" value="1"/>
</dbReference>
<dbReference type="InterPro" id="IPR036583">
    <property type="entry name" value="23S_rRNA_IVS_sf"/>
</dbReference>